<keyword evidence="2" id="KW-1185">Reference proteome</keyword>
<accession>A0A1E1JQG6</accession>
<sequence>MAPLNVEVFPASDLPLRTQTNIKGSTRKGFRGDLKACELFSMLQYKCEVEEPVTRGSVTKCFPVERLFRRCKDGQKSFMLETTAWEKTDTAEKEKGT</sequence>
<evidence type="ECO:0000313" key="2">
    <source>
        <dbReference type="Proteomes" id="UP000178129"/>
    </source>
</evidence>
<dbReference type="AlphaFoldDB" id="A0A1E1JQG6"/>
<dbReference type="InterPro" id="IPR024645">
    <property type="entry name" value="Mitochondr_Som1"/>
</dbReference>
<dbReference type="Proteomes" id="UP000178129">
    <property type="component" value="Unassembled WGS sequence"/>
</dbReference>
<dbReference type="InParanoid" id="A0A1E1JQG6"/>
<protein>
    <recommendedName>
        <fullName evidence="3">Mitochondrial export protein Som1</fullName>
    </recommendedName>
</protein>
<dbReference type="EMBL" id="FJUW01000001">
    <property type="protein sequence ID" value="CZS88096.1"/>
    <property type="molecule type" value="Genomic_DNA"/>
</dbReference>
<organism evidence="1 2">
    <name type="scientific">Rhynchosporium graminicola</name>
    <dbReference type="NCBI Taxonomy" id="2792576"/>
    <lineage>
        <taxon>Eukaryota</taxon>
        <taxon>Fungi</taxon>
        <taxon>Dikarya</taxon>
        <taxon>Ascomycota</taxon>
        <taxon>Pezizomycotina</taxon>
        <taxon>Leotiomycetes</taxon>
        <taxon>Helotiales</taxon>
        <taxon>Ploettnerulaceae</taxon>
        <taxon>Rhynchosporium</taxon>
    </lineage>
</organism>
<reference evidence="2" key="1">
    <citation type="submission" date="2016-03" db="EMBL/GenBank/DDBJ databases">
        <authorList>
            <person name="Ploux O."/>
        </authorList>
    </citation>
    <scope>NUCLEOTIDE SEQUENCE [LARGE SCALE GENOMIC DNA]</scope>
    <source>
        <strain evidence="2">UK7</strain>
    </source>
</reference>
<gene>
    <name evidence="1" type="ORF">RCO7_14086</name>
</gene>
<proteinExistence type="predicted"/>
<dbReference type="Pfam" id="PF11093">
    <property type="entry name" value="Mitochondr_Som1"/>
    <property type="match status" value="1"/>
</dbReference>
<evidence type="ECO:0000313" key="1">
    <source>
        <dbReference type="EMBL" id="CZS88096.1"/>
    </source>
</evidence>
<name>A0A1E1JQG6_9HELO</name>
<comment type="caution">
    <text evidence="1">The sequence shown here is derived from an EMBL/GenBank/DDBJ whole genome shotgun (WGS) entry which is preliminary data.</text>
</comment>
<evidence type="ECO:0008006" key="3">
    <source>
        <dbReference type="Google" id="ProtNLM"/>
    </source>
</evidence>
<dbReference type="GO" id="GO:0042720">
    <property type="term" value="C:mitochondrial inner membrane peptidase complex"/>
    <property type="evidence" value="ECO:0007669"/>
    <property type="project" value="InterPro"/>
</dbReference>